<feature type="domain" description="Metallo-beta-lactamase" evidence="4">
    <location>
        <begin position="38"/>
        <end position="248"/>
    </location>
</feature>
<dbReference type="GO" id="GO:0016787">
    <property type="term" value="F:hydrolase activity"/>
    <property type="evidence" value="ECO:0007669"/>
    <property type="project" value="UniProtKB-KW"/>
</dbReference>
<dbReference type="EMBL" id="JACJVO010000028">
    <property type="protein sequence ID" value="MBB6733686.1"/>
    <property type="molecule type" value="Genomic_DNA"/>
</dbReference>
<evidence type="ECO:0000313" key="6">
    <source>
        <dbReference type="Proteomes" id="UP000564644"/>
    </source>
</evidence>
<dbReference type="Pfam" id="PF00753">
    <property type="entry name" value="Lactamase_B"/>
    <property type="match status" value="1"/>
</dbReference>
<dbReference type="PANTHER" id="PTHR42951:SF17">
    <property type="entry name" value="METALLO-BETA-LACTAMASE DOMAIN-CONTAINING PROTEIN"/>
    <property type="match status" value="1"/>
</dbReference>
<evidence type="ECO:0000259" key="4">
    <source>
        <dbReference type="SMART" id="SM00849"/>
    </source>
</evidence>
<organism evidence="5 6">
    <name type="scientific">Cohnella zeiphila</name>
    <dbReference type="NCBI Taxonomy" id="2761120"/>
    <lineage>
        <taxon>Bacteria</taxon>
        <taxon>Bacillati</taxon>
        <taxon>Bacillota</taxon>
        <taxon>Bacilli</taxon>
        <taxon>Bacillales</taxon>
        <taxon>Paenibacillaceae</taxon>
        <taxon>Cohnella</taxon>
    </lineage>
</organism>
<comment type="catalytic activity">
    <reaction evidence="1">
        <text>3',5'-cyclic CMP + H2O = CMP + H(+)</text>
        <dbReference type="Rhea" id="RHEA:72675"/>
        <dbReference type="ChEBI" id="CHEBI:15377"/>
        <dbReference type="ChEBI" id="CHEBI:15378"/>
        <dbReference type="ChEBI" id="CHEBI:58003"/>
        <dbReference type="ChEBI" id="CHEBI:60377"/>
    </reaction>
    <physiologicalReaction direction="left-to-right" evidence="1">
        <dbReference type="Rhea" id="RHEA:72676"/>
    </physiologicalReaction>
</comment>
<dbReference type="PANTHER" id="PTHR42951">
    <property type="entry name" value="METALLO-BETA-LACTAMASE DOMAIN-CONTAINING"/>
    <property type="match status" value="1"/>
</dbReference>
<dbReference type="AlphaFoldDB" id="A0A7X0VX63"/>
<comment type="caution">
    <text evidence="5">The sequence shown here is derived from an EMBL/GenBank/DDBJ whole genome shotgun (WGS) entry which is preliminary data.</text>
</comment>
<evidence type="ECO:0000256" key="3">
    <source>
        <dbReference type="ARBA" id="ARBA00048505"/>
    </source>
</evidence>
<dbReference type="Gene3D" id="3.60.15.10">
    <property type="entry name" value="Ribonuclease Z/Hydroxyacylglutathione hydrolase-like"/>
    <property type="match status" value="1"/>
</dbReference>
<evidence type="ECO:0000256" key="2">
    <source>
        <dbReference type="ARBA" id="ARBA00034301"/>
    </source>
</evidence>
<reference evidence="5 6" key="1">
    <citation type="submission" date="2020-08" db="EMBL/GenBank/DDBJ databases">
        <title>Cohnella phylogeny.</title>
        <authorList>
            <person name="Dunlap C."/>
        </authorList>
    </citation>
    <scope>NUCLEOTIDE SEQUENCE [LARGE SCALE GENOMIC DNA]</scope>
    <source>
        <strain evidence="5 6">CBP 2801</strain>
    </source>
</reference>
<accession>A0A7X0VX63</accession>
<dbReference type="SMART" id="SM00849">
    <property type="entry name" value="Lactamase_B"/>
    <property type="match status" value="1"/>
</dbReference>
<proteinExistence type="predicted"/>
<dbReference type="Proteomes" id="UP000564644">
    <property type="component" value="Unassembled WGS sequence"/>
</dbReference>
<dbReference type="InterPro" id="IPR036866">
    <property type="entry name" value="RibonucZ/Hydroxyglut_hydro"/>
</dbReference>
<comment type="catalytic activity">
    <reaction evidence="3">
        <text>3',5'-cyclic UMP + H2O = UMP + H(+)</text>
        <dbReference type="Rhea" id="RHEA:70575"/>
        <dbReference type="ChEBI" id="CHEBI:15377"/>
        <dbReference type="ChEBI" id="CHEBI:15378"/>
        <dbReference type="ChEBI" id="CHEBI:57865"/>
        <dbReference type="ChEBI" id="CHEBI:184387"/>
    </reaction>
    <physiologicalReaction direction="left-to-right" evidence="3">
        <dbReference type="Rhea" id="RHEA:70576"/>
    </physiologicalReaction>
</comment>
<comment type="function">
    <text evidence="2">Counteracts the endogenous Pycsar antiviral defense system. Phosphodiesterase that enables metal-dependent hydrolysis of host cyclic nucleotide Pycsar defense signals such as cCMP and cUMP.</text>
</comment>
<name>A0A7X0VX63_9BACL</name>
<dbReference type="InterPro" id="IPR001279">
    <property type="entry name" value="Metallo-B-lactamas"/>
</dbReference>
<gene>
    <name evidence="5" type="ORF">H7C18_22430</name>
</gene>
<evidence type="ECO:0000313" key="5">
    <source>
        <dbReference type="EMBL" id="MBB6733686.1"/>
    </source>
</evidence>
<keyword evidence="5" id="KW-0378">Hydrolase</keyword>
<dbReference type="SUPFAM" id="SSF56281">
    <property type="entry name" value="Metallo-hydrolase/oxidoreductase"/>
    <property type="match status" value="1"/>
</dbReference>
<dbReference type="RefSeq" id="WP_185131339.1">
    <property type="nucleotide sequence ID" value="NZ_JACJVO010000028.1"/>
</dbReference>
<dbReference type="InterPro" id="IPR050855">
    <property type="entry name" value="NDM-1-like"/>
</dbReference>
<keyword evidence="6" id="KW-1185">Reference proteome</keyword>
<dbReference type="CDD" id="cd07721">
    <property type="entry name" value="yflN-like_MBL-fold"/>
    <property type="match status" value="1"/>
</dbReference>
<sequence length="281" mass="30790">MDQELSYGSDDLEEPLTPVLRGAELVEAPDLICHTVRIVNVVFAGDPATGDWVLVDAGLPNSAGMIVEAAERRFGTGRPPRGIVLTHGHFDHIGAIVDLIGYWGVPVLAHESELPYLTGQRAYDSPVSSVEGGLVAKMSAWFPNELVRLSGRVEALPRDGTIPMLPDWRWVHTPGHTPGHISLFRERDRSLIAGDAFTTVRQDSVYKVITQKQEISGPPHYFTPDWASARESVKKLEELKPARAITGHGMPIAGEELAESLRRLVCDFDKLAVPSCGKYVN</sequence>
<protein>
    <submittedName>
        <fullName evidence="5">MBL fold metallo-hydrolase</fullName>
    </submittedName>
</protein>
<evidence type="ECO:0000256" key="1">
    <source>
        <dbReference type="ARBA" id="ARBA00034221"/>
    </source>
</evidence>